<dbReference type="InterPro" id="IPR001660">
    <property type="entry name" value="SAM"/>
</dbReference>
<accession>A0A481YSL0</accession>
<dbReference type="PROSITE" id="PS50105">
    <property type="entry name" value="SAM_DOMAIN"/>
    <property type="match status" value="1"/>
</dbReference>
<organism evidence="2">
    <name type="scientific">Marseillevirus LCMAC101</name>
    <dbReference type="NCBI Taxonomy" id="2506602"/>
    <lineage>
        <taxon>Viruses</taxon>
        <taxon>Varidnaviria</taxon>
        <taxon>Bamfordvirae</taxon>
        <taxon>Nucleocytoviricota</taxon>
        <taxon>Megaviricetes</taxon>
        <taxon>Pimascovirales</taxon>
        <taxon>Pimascovirales incertae sedis</taxon>
        <taxon>Marseilleviridae</taxon>
    </lineage>
</organism>
<feature type="domain" description="SAM" evidence="1">
    <location>
        <begin position="37"/>
        <end position="81"/>
    </location>
</feature>
<dbReference type="Gene3D" id="1.10.150.50">
    <property type="entry name" value="Transcription Factor, Ets-1"/>
    <property type="match status" value="1"/>
</dbReference>
<proteinExistence type="predicted"/>
<evidence type="ECO:0000313" key="2">
    <source>
        <dbReference type="EMBL" id="QBK85927.1"/>
    </source>
</evidence>
<reference evidence="2" key="1">
    <citation type="journal article" date="2019" name="MBio">
        <title>Virus Genomes from Deep Sea Sediments Expand the Ocean Megavirome and Support Independent Origins of Viral Gigantism.</title>
        <authorList>
            <person name="Backstrom D."/>
            <person name="Yutin N."/>
            <person name="Jorgensen S.L."/>
            <person name="Dharamshi J."/>
            <person name="Homa F."/>
            <person name="Zaremba-Niedwiedzka K."/>
            <person name="Spang A."/>
            <person name="Wolf Y.I."/>
            <person name="Koonin E.V."/>
            <person name="Ettema T.J."/>
        </authorList>
    </citation>
    <scope>NUCLEOTIDE SEQUENCE</scope>
</reference>
<evidence type="ECO:0000259" key="1">
    <source>
        <dbReference type="PROSITE" id="PS50105"/>
    </source>
</evidence>
<dbReference type="SMART" id="SM00454">
    <property type="entry name" value="SAM"/>
    <property type="match status" value="1"/>
</dbReference>
<name>A0A481YSL0_9VIRU</name>
<protein>
    <submittedName>
        <fullName evidence="2">SAM domain sterile alpha motif protein</fullName>
    </submittedName>
</protein>
<dbReference type="Pfam" id="PF00536">
    <property type="entry name" value="SAM_1"/>
    <property type="match status" value="1"/>
</dbReference>
<dbReference type="SUPFAM" id="SSF47769">
    <property type="entry name" value="SAM/Pointed domain"/>
    <property type="match status" value="1"/>
</dbReference>
<sequence>MDDRRSERPLRKKGRRDGIDPPVFRIQIFINEKISQWTVKDVEVFLKKNTMTKYCKEFRKNYIEGEDLLDLTIEEFQMLGLKYNEAKELFQSLKSYKEIIQK</sequence>
<dbReference type="EMBL" id="MK500328">
    <property type="protein sequence ID" value="QBK85927.1"/>
    <property type="molecule type" value="Genomic_DNA"/>
</dbReference>
<dbReference type="InterPro" id="IPR013761">
    <property type="entry name" value="SAM/pointed_sf"/>
</dbReference>
<gene>
    <name evidence="2" type="ORF">LCMAC101_05220</name>
</gene>